<comment type="subcellular location">
    <subcellularLocation>
        <location evidence="1">Membrane</location>
        <topology evidence="1">Multi-pass membrane protein</topology>
    </subcellularLocation>
</comment>
<keyword evidence="3 5" id="KW-1133">Transmembrane helix</keyword>
<dbReference type="GO" id="GO:0006508">
    <property type="term" value="P:proteolysis"/>
    <property type="evidence" value="ECO:0007669"/>
    <property type="project" value="UniProtKB-KW"/>
</dbReference>
<keyword evidence="9" id="KW-1185">Reference proteome</keyword>
<evidence type="ECO:0000256" key="2">
    <source>
        <dbReference type="ARBA" id="ARBA00022692"/>
    </source>
</evidence>
<dbReference type="PANTHER" id="PTHR43731:SF26">
    <property type="entry name" value="RHOMBOID-LIKE PROTEIN 10, CHLOROPLASTIC"/>
    <property type="match status" value="1"/>
</dbReference>
<evidence type="ECO:0000256" key="5">
    <source>
        <dbReference type="SAM" id="Phobius"/>
    </source>
</evidence>
<dbReference type="Gene3D" id="3.30.70.2350">
    <property type="match status" value="1"/>
</dbReference>
<feature type="transmembrane region" description="Helical" evidence="5">
    <location>
        <begin position="110"/>
        <end position="128"/>
    </location>
</feature>
<evidence type="ECO:0000256" key="3">
    <source>
        <dbReference type="ARBA" id="ARBA00022989"/>
    </source>
</evidence>
<dbReference type="GO" id="GO:0008233">
    <property type="term" value="F:peptidase activity"/>
    <property type="evidence" value="ECO:0007669"/>
    <property type="project" value="UniProtKB-KW"/>
</dbReference>
<dbReference type="Pfam" id="PF01694">
    <property type="entry name" value="Rhomboid"/>
    <property type="match status" value="1"/>
</dbReference>
<feature type="domain" description="Peptidase S54 rhomboid" evidence="6">
    <location>
        <begin position="154"/>
        <end position="282"/>
    </location>
</feature>
<dbReference type="PANTHER" id="PTHR43731">
    <property type="entry name" value="RHOMBOID PROTEASE"/>
    <property type="match status" value="1"/>
</dbReference>
<dbReference type="Pfam" id="PF12122">
    <property type="entry name" value="Rhomboid_N"/>
    <property type="match status" value="1"/>
</dbReference>
<evidence type="ECO:0000256" key="4">
    <source>
        <dbReference type="ARBA" id="ARBA00023136"/>
    </source>
</evidence>
<keyword evidence="4 5" id="KW-0472">Membrane</keyword>
<dbReference type="EC" id="3.4.21.105" evidence="8"/>
<keyword evidence="2 5" id="KW-0812">Transmembrane</keyword>
<dbReference type="Gene3D" id="1.20.1540.10">
    <property type="entry name" value="Rhomboid-like"/>
    <property type="match status" value="1"/>
</dbReference>
<dbReference type="SUPFAM" id="SSF144091">
    <property type="entry name" value="Rhomboid-like"/>
    <property type="match status" value="1"/>
</dbReference>
<evidence type="ECO:0000259" key="6">
    <source>
        <dbReference type="Pfam" id="PF01694"/>
    </source>
</evidence>
<dbReference type="InterPro" id="IPR038236">
    <property type="entry name" value="GlpG_N_sf"/>
</dbReference>
<dbReference type="InterPro" id="IPR035952">
    <property type="entry name" value="Rhomboid-like_sf"/>
</dbReference>
<protein>
    <submittedName>
        <fullName evidence="8">Rhomboid family intramembrane serine protease</fullName>
        <ecNumber evidence="8">3.4.21.105</ecNumber>
    </submittedName>
</protein>
<comment type="caution">
    <text evidence="8">The sequence shown here is derived from an EMBL/GenBank/DDBJ whole genome shotgun (WGS) entry which is preliminary data.</text>
</comment>
<dbReference type="RefSeq" id="WP_224193203.1">
    <property type="nucleotide sequence ID" value="NZ_JAIRAU010000027.1"/>
</dbReference>
<accession>A0ABS7TT82</accession>
<evidence type="ECO:0000256" key="1">
    <source>
        <dbReference type="ARBA" id="ARBA00004141"/>
    </source>
</evidence>
<evidence type="ECO:0000313" key="8">
    <source>
        <dbReference type="EMBL" id="MBZ5711440.1"/>
    </source>
</evidence>
<feature type="transmembrane region" description="Helical" evidence="5">
    <location>
        <begin position="191"/>
        <end position="209"/>
    </location>
</feature>
<dbReference type="InterPro" id="IPR022732">
    <property type="entry name" value="Peptidase_S54_GlpG_N"/>
</dbReference>
<feature type="domain" description="Peptidase S54 GlpG peptidase N-terminal" evidence="7">
    <location>
        <begin position="1"/>
        <end position="66"/>
    </location>
</feature>
<organism evidence="8 9">
    <name type="scientific">Nannocystis pusilla</name>
    <dbReference type="NCBI Taxonomy" id="889268"/>
    <lineage>
        <taxon>Bacteria</taxon>
        <taxon>Pseudomonadati</taxon>
        <taxon>Myxococcota</taxon>
        <taxon>Polyangia</taxon>
        <taxon>Nannocystales</taxon>
        <taxon>Nannocystaceae</taxon>
        <taxon>Nannocystis</taxon>
    </lineage>
</organism>
<gene>
    <name evidence="8" type="ORF">K7C98_19550</name>
</gene>
<evidence type="ECO:0000313" key="9">
    <source>
        <dbReference type="Proteomes" id="UP001139031"/>
    </source>
</evidence>
<proteinExistence type="predicted"/>
<sequence>MRLAGTISEQRQARRFADYLLTQGIAARLGPSREGWTVWVIEEDALPWARDELASFRREPGAARFAVSREAERIRAESRAAASRRGAVAAALPPAPRAAMPWSLSSPTPLTWALLVLCGVVALMTRVGDPDAPLLARLVIAEAGEAGSFASALREPWRWVTPVLLHSGPLHLLFVAVAWPESARRVEARAGTAALAAMVLGVGIFGNVVQNMFDGPAYVGLSTPAFGLLGFAAGEGGRGAREAEVVLAAAWLGACLLGLVGPVGGAAHVAALAAGLGVGAATRRLRGRRRVA</sequence>
<keyword evidence="8" id="KW-0645">Protease</keyword>
<reference evidence="8" key="1">
    <citation type="submission" date="2021-08" db="EMBL/GenBank/DDBJ databases">
        <authorList>
            <person name="Stevens D.C."/>
        </authorList>
    </citation>
    <scope>NUCLEOTIDE SEQUENCE</scope>
    <source>
        <strain evidence="8">DSM 53165</strain>
    </source>
</reference>
<dbReference type="EMBL" id="JAIRAU010000027">
    <property type="protein sequence ID" value="MBZ5711440.1"/>
    <property type="molecule type" value="Genomic_DNA"/>
</dbReference>
<dbReference type="InterPro" id="IPR022764">
    <property type="entry name" value="Peptidase_S54_rhomboid_dom"/>
</dbReference>
<name>A0ABS7TT82_9BACT</name>
<feature type="transmembrane region" description="Helical" evidence="5">
    <location>
        <begin position="159"/>
        <end position="179"/>
    </location>
</feature>
<evidence type="ECO:0000259" key="7">
    <source>
        <dbReference type="Pfam" id="PF12122"/>
    </source>
</evidence>
<keyword evidence="8" id="KW-0378">Hydrolase</keyword>
<dbReference type="Proteomes" id="UP001139031">
    <property type="component" value="Unassembled WGS sequence"/>
</dbReference>
<dbReference type="InterPro" id="IPR050925">
    <property type="entry name" value="Rhomboid_protease_S54"/>
</dbReference>
<feature type="transmembrane region" description="Helical" evidence="5">
    <location>
        <begin position="267"/>
        <end position="285"/>
    </location>
</feature>